<comment type="caution">
    <text evidence="1">The sequence shown here is derived from an EMBL/GenBank/DDBJ whole genome shotgun (WGS) entry which is preliminary data.</text>
</comment>
<name>A0A2J5PHG3_9ENTR</name>
<reference evidence="1 2" key="1">
    <citation type="submission" date="2017-11" db="EMBL/GenBank/DDBJ databases">
        <authorList>
            <person name="Han C.G."/>
        </authorList>
    </citation>
    <scope>NUCLEOTIDE SEQUENCE [LARGE SCALE GENOMIC DNA]</scope>
    <source>
        <strain evidence="1 2">A10</strain>
    </source>
</reference>
<protein>
    <submittedName>
        <fullName evidence="1">Nitrite transporter</fullName>
    </submittedName>
</protein>
<dbReference type="EMBL" id="PIDR01000875">
    <property type="protein sequence ID" value="PLO65432.1"/>
    <property type="molecule type" value="Genomic_DNA"/>
</dbReference>
<dbReference type="Proteomes" id="UP000234667">
    <property type="component" value="Unassembled WGS sequence"/>
</dbReference>
<evidence type="ECO:0000313" key="1">
    <source>
        <dbReference type="EMBL" id="PLO65432.1"/>
    </source>
</evidence>
<sequence>MFNPDKYLSVVWQKGGRTFPRLDCFGLVNEIRRDLSLPEWPDFAGVTKDDGGLDREARKLMLKLERCDPCEGAGVACFSGSTVTHVAVVVKINGELMVAECGSATNVMFLPLARFMRRYVRVEFWK</sequence>
<gene>
    <name evidence="1" type="ORF">CWN49_23250</name>
</gene>
<accession>A0A2J5PHG3</accession>
<proteinExistence type="predicted"/>
<dbReference type="AlphaFoldDB" id="A0A2J5PHG3"/>
<organism evidence="1 2">
    <name type="scientific">Klebsiella michiganensis</name>
    <dbReference type="NCBI Taxonomy" id="1134687"/>
    <lineage>
        <taxon>Bacteria</taxon>
        <taxon>Pseudomonadati</taxon>
        <taxon>Pseudomonadota</taxon>
        <taxon>Gammaproteobacteria</taxon>
        <taxon>Enterobacterales</taxon>
        <taxon>Enterobacteriaceae</taxon>
        <taxon>Klebsiella/Raoultella group</taxon>
        <taxon>Klebsiella</taxon>
    </lineage>
</organism>
<reference evidence="1 2" key="2">
    <citation type="submission" date="2018-01" db="EMBL/GenBank/DDBJ databases">
        <title>Genomic study of Klebsiella pneumoniae.</title>
        <authorList>
            <person name="Yang Y."/>
            <person name="Bicalho R."/>
        </authorList>
    </citation>
    <scope>NUCLEOTIDE SEQUENCE [LARGE SCALE GENOMIC DNA]</scope>
    <source>
        <strain evidence="1 2">A10</strain>
    </source>
</reference>
<evidence type="ECO:0000313" key="2">
    <source>
        <dbReference type="Proteomes" id="UP000234667"/>
    </source>
</evidence>
<dbReference type="Gene3D" id="3.90.1720.10">
    <property type="entry name" value="endopeptidase domain like (from Nostoc punctiforme)"/>
    <property type="match status" value="1"/>
</dbReference>